<protein>
    <submittedName>
        <fullName evidence="3">Uncharacterized protein</fullName>
    </submittedName>
</protein>
<organism evidence="3 4">
    <name type="scientific">Aspergillus avenaceus</name>
    <dbReference type="NCBI Taxonomy" id="36643"/>
    <lineage>
        <taxon>Eukaryota</taxon>
        <taxon>Fungi</taxon>
        <taxon>Dikarya</taxon>
        <taxon>Ascomycota</taxon>
        <taxon>Pezizomycotina</taxon>
        <taxon>Eurotiomycetes</taxon>
        <taxon>Eurotiomycetidae</taxon>
        <taxon>Eurotiales</taxon>
        <taxon>Aspergillaceae</taxon>
        <taxon>Aspergillus</taxon>
        <taxon>Aspergillus subgen. Circumdati</taxon>
    </lineage>
</organism>
<proteinExistence type="predicted"/>
<accession>A0A5N6TT41</accession>
<sequence length="77" mass="8220">MKLFNIFLFYMFLLAAAQQAPSSSDTNIASSNVDSGPSKVGPAPDNIDDTPNNDIGSSDIDPQNLQINYEVEALSPS</sequence>
<evidence type="ECO:0000313" key="4">
    <source>
        <dbReference type="Proteomes" id="UP000325780"/>
    </source>
</evidence>
<evidence type="ECO:0000256" key="1">
    <source>
        <dbReference type="SAM" id="MobiDB-lite"/>
    </source>
</evidence>
<evidence type="ECO:0000313" key="3">
    <source>
        <dbReference type="EMBL" id="KAE8149528.1"/>
    </source>
</evidence>
<reference evidence="3 4" key="1">
    <citation type="submission" date="2019-04" db="EMBL/GenBank/DDBJ databases">
        <title>Friends and foes A comparative genomics study of 23 Aspergillus species from section Flavi.</title>
        <authorList>
            <consortium name="DOE Joint Genome Institute"/>
            <person name="Kjaerbolling I."/>
            <person name="Vesth T."/>
            <person name="Frisvad J.C."/>
            <person name="Nybo J.L."/>
            <person name="Theobald S."/>
            <person name="Kildgaard S."/>
            <person name="Isbrandt T."/>
            <person name="Kuo A."/>
            <person name="Sato A."/>
            <person name="Lyhne E.K."/>
            <person name="Kogle M.E."/>
            <person name="Wiebenga A."/>
            <person name="Kun R.S."/>
            <person name="Lubbers R.J."/>
            <person name="Makela M.R."/>
            <person name="Barry K."/>
            <person name="Chovatia M."/>
            <person name="Clum A."/>
            <person name="Daum C."/>
            <person name="Haridas S."/>
            <person name="He G."/>
            <person name="LaButti K."/>
            <person name="Lipzen A."/>
            <person name="Mondo S."/>
            <person name="Riley R."/>
            <person name="Salamov A."/>
            <person name="Simmons B.A."/>
            <person name="Magnuson J.K."/>
            <person name="Henrissat B."/>
            <person name="Mortensen U.H."/>
            <person name="Larsen T.O."/>
            <person name="Devries R.P."/>
            <person name="Grigoriev I.V."/>
            <person name="Machida M."/>
            <person name="Baker S.E."/>
            <person name="Andersen M.R."/>
        </authorList>
    </citation>
    <scope>NUCLEOTIDE SEQUENCE [LARGE SCALE GENOMIC DNA]</scope>
    <source>
        <strain evidence="3 4">IBT 18842</strain>
    </source>
</reference>
<dbReference type="EMBL" id="ML742120">
    <property type="protein sequence ID" value="KAE8149528.1"/>
    <property type="molecule type" value="Genomic_DNA"/>
</dbReference>
<dbReference type="Proteomes" id="UP000325780">
    <property type="component" value="Unassembled WGS sequence"/>
</dbReference>
<dbReference type="AlphaFoldDB" id="A0A5N6TT41"/>
<keyword evidence="4" id="KW-1185">Reference proteome</keyword>
<evidence type="ECO:0000256" key="2">
    <source>
        <dbReference type="SAM" id="SignalP"/>
    </source>
</evidence>
<feature type="region of interest" description="Disordered" evidence="1">
    <location>
        <begin position="23"/>
        <end position="62"/>
    </location>
</feature>
<keyword evidence="2" id="KW-0732">Signal</keyword>
<feature type="chain" id="PRO_5025059980" evidence="2">
    <location>
        <begin position="18"/>
        <end position="77"/>
    </location>
</feature>
<feature type="signal peptide" evidence="2">
    <location>
        <begin position="1"/>
        <end position="17"/>
    </location>
</feature>
<feature type="compositionally biased region" description="Polar residues" evidence="1">
    <location>
        <begin position="23"/>
        <end position="35"/>
    </location>
</feature>
<name>A0A5N6TT41_ASPAV</name>
<gene>
    <name evidence="3" type="ORF">BDV25DRAFT_140717</name>
</gene>